<reference evidence="6" key="1">
    <citation type="submission" date="2019-11" db="UniProtKB">
        <authorList>
            <consortium name="WormBaseParasite"/>
        </authorList>
    </citation>
    <scope>IDENTIFICATION</scope>
</reference>
<proteinExistence type="predicted"/>
<organism evidence="6">
    <name type="scientific">Mesocestoides corti</name>
    <name type="common">Flatworm</name>
    <dbReference type="NCBI Taxonomy" id="53468"/>
    <lineage>
        <taxon>Eukaryota</taxon>
        <taxon>Metazoa</taxon>
        <taxon>Spiralia</taxon>
        <taxon>Lophotrochozoa</taxon>
        <taxon>Platyhelminthes</taxon>
        <taxon>Cestoda</taxon>
        <taxon>Eucestoda</taxon>
        <taxon>Cyclophyllidea</taxon>
        <taxon>Mesocestoididae</taxon>
        <taxon>Mesocestoides</taxon>
    </lineage>
</organism>
<dbReference type="Pfam" id="PF00335">
    <property type="entry name" value="Tetraspanin"/>
    <property type="match status" value="1"/>
</dbReference>
<protein>
    <submittedName>
        <fullName evidence="6">Tetraspanin</fullName>
    </submittedName>
</protein>
<keyword evidence="3 5" id="KW-1133">Transmembrane helix</keyword>
<evidence type="ECO:0000256" key="2">
    <source>
        <dbReference type="ARBA" id="ARBA00022692"/>
    </source>
</evidence>
<evidence type="ECO:0000256" key="1">
    <source>
        <dbReference type="ARBA" id="ARBA00004141"/>
    </source>
</evidence>
<keyword evidence="2 5" id="KW-0812">Transmembrane</keyword>
<evidence type="ECO:0000313" key="6">
    <source>
        <dbReference type="WBParaSite" id="MCU_008117-RB"/>
    </source>
</evidence>
<dbReference type="AlphaFoldDB" id="A0A5K3FFX0"/>
<keyword evidence="4 5" id="KW-0472">Membrane</keyword>
<name>A0A5K3FFX0_MESCO</name>
<comment type="subcellular location">
    <subcellularLocation>
        <location evidence="1">Membrane</location>
        <topology evidence="1">Multi-pass membrane protein</topology>
    </subcellularLocation>
</comment>
<dbReference type="InterPro" id="IPR008952">
    <property type="entry name" value="Tetraspanin_EC2_sf"/>
</dbReference>
<dbReference type="Gene3D" id="1.10.1450.10">
    <property type="entry name" value="Tetraspanin"/>
    <property type="match status" value="1"/>
</dbReference>
<dbReference type="InterPro" id="IPR018499">
    <property type="entry name" value="Tetraspanin/Peripherin"/>
</dbReference>
<sequence length="148" mass="15932">MLLTFATLAGFLFVIELAAAYIIFVTQNEFVRLLRLAIQHQIAAIEDSNPDPGADDVMQSLNKLQESLMCCGGVTANEWNTVPASCCPSGNEGCNDPYPVGCAEATFDLFKGYLVASGSITTLLCIIELMAVIFACILAHQFKTFGNV</sequence>
<feature type="transmembrane region" description="Helical" evidence="5">
    <location>
        <begin position="113"/>
        <end position="139"/>
    </location>
</feature>
<dbReference type="GO" id="GO:0016020">
    <property type="term" value="C:membrane"/>
    <property type="evidence" value="ECO:0007669"/>
    <property type="project" value="UniProtKB-SubCell"/>
</dbReference>
<accession>A0A5K3FFX0</accession>
<dbReference type="WBParaSite" id="MCU_008117-RB">
    <property type="protein sequence ID" value="MCU_008117-RB"/>
    <property type="gene ID" value="MCU_008117"/>
</dbReference>
<dbReference type="CDD" id="cd03127">
    <property type="entry name" value="tetraspanin_LEL"/>
    <property type="match status" value="1"/>
</dbReference>
<evidence type="ECO:0000256" key="5">
    <source>
        <dbReference type="SAM" id="Phobius"/>
    </source>
</evidence>
<evidence type="ECO:0000256" key="3">
    <source>
        <dbReference type="ARBA" id="ARBA00022989"/>
    </source>
</evidence>
<evidence type="ECO:0000256" key="4">
    <source>
        <dbReference type="ARBA" id="ARBA00023136"/>
    </source>
</evidence>
<dbReference type="SUPFAM" id="SSF48652">
    <property type="entry name" value="Tetraspanin"/>
    <property type="match status" value="1"/>
</dbReference>